<dbReference type="EMBL" id="LT906468">
    <property type="protein sequence ID" value="SNV49282.1"/>
    <property type="molecule type" value="Genomic_DNA"/>
</dbReference>
<accession>A0AAJ5C053</accession>
<feature type="chain" id="PRO_5042482787" description="TerB family tellurite resistance protein" evidence="1">
    <location>
        <begin position="24"/>
        <end position="212"/>
    </location>
</feature>
<evidence type="ECO:0000313" key="2">
    <source>
        <dbReference type="EMBL" id="SNV49282.1"/>
    </source>
</evidence>
<evidence type="ECO:0000256" key="1">
    <source>
        <dbReference type="SAM" id="SignalP"/>
    </source>
</evidence>
<gene>
    <name evidence="2" type="ORF">SAMEA4412673_01742</name>
</gene>
<sequence length="212" mass="24587">MKHKAKYFVPLFAFLFSVCSVMGQSSEVIQLSLNVEKLAQFRSILKQMKQGYAVLNSGYRTVKDLSEGNFTLHRTFLDGLLRVSPSVLRYRKIVEIIDMQVRVVEQCKRGYSRLRASLLFNPQELHYISGIHDRLLRLSLGNLNELLLVLSEQTLEMGDGERLSHIDAIHRQMEEKLHFLDHFNTEASILHLQRKKEMNSNRSMGKIHGMEQ</sequence>
<dbReference type="RefSeq" id="WP_197700996.1">
    <property type="nucleotide sequence ID" value="NZ_FNGK01000001.1"/>
</dbReference>
<reference evidence="2 3" key="1">
    <citation type="submission" date="2017-06" db="EMBL/GenBank/DDBJ databases">
        <authorList>
            <consortium name="Pathogen Informatics"/>
        </authorList>
    </citation>
    <scope>NUCLEOTIDE SEQUENCE [LARGE SCALE GENOMIC DNA]</scope>
    <source>
        <strain evidence="2 3">NCTC12149</strain>
    </source>
</reference>
<proteinExistence type="predicted"/>
<keyword evidence="1" id="KW-0732">Signal</keyword>
<name>A0AAJ5C053_9SPHI</name>
<dbReference type="AlphaFoldDB" id="A0AAJ5C053"/>
<dbReference type="KEGG" id="smiz:4412673_01742"/>
<evidence type="ECO:0000313" key="3">
    <source>
        <dbReference type="Proteomes" id="UP000215355"/>
    </source>
</evidence>
<protein>
    <recommendedName>
        <fullName evidence="4">TerB family tellurite resistance protein</fullName>
    </recommendedName>
</protein>
<evidence type="ECO:0008006" key="4">
    <source>
        <dbReference type="Google" id="ProtNLM"/>
    </source>
</evidence>
<feature type="signal peptide" evidence="1">
    <location>
        <begin position="1"/>
        <end position="23"/>
    </location>
</feature>
<organism evidence="2 3">
    <name type="scientific">Sphingobacterium mizutaii</name>
    <dbReference type="NCBI Taxonomy" id="1010"/>
    <lineage>
        <taxon>Bacteria</taxon>
        <taxon>Pseudomonadati</taxon>
        <taxon>Bacteroidota</taxon>
        <taxon>Sphingobacteriia</taxon>
        <taxon>Sphingobacteriales</taxon>
        <taxon>Sphingobacteriaceae</taxon>
        <taxon>Sphingobacterium</taxon>
    </lineage>
</organism>
<dbReference type="Proteomes" id="UP000215355">
    <property type="component" value="Chromosome 1"/>
</dbReference>